<dbReference type="Gene3D" id="2.60.40.1180">
    <property type="entry name" value="Golgi alpha-mannosidase II"/>
    <property type="match status" value="1"/>
</dbReference>
<dbReference type="PIRSF" id="PIRSF007663">
    <property type="entry name" value="UCP007663"/>
    <property type="match status" value="1"/>
</dbReference>
<evidence type="ECO:0000259" key="2">
    <source>
        <dbReference type="Pfam" id="PF21307"/>
    </source>
</evidence>
<dbReference type="FunFam" id="1.50.10.10:FF:000028">
    <property type="entry name" value="Alpha-L-fucosidase 2"/>
    <property type="match status" value="1"/>
</dbReference>
<dbReference type="Pfam" id="PF14498">
    <property type="entry name" value="Glyco_hyd_65N_2"/>
    <property type="match status" value="1"/>
</dbReference>
<keyword evidence="5" id="KW-1185">Reference proteome</keyword>
<dbReference type="InterPro" id="IPR027414">
    <property type="entry name" value="GH95_N_dom"/>
</dbReference>
<evidence type="ECO:0008006" key="6">
    <source>
        <dbReference type="Google" id="ProtNLM"/>
    </source>
</evidence>
<organism evidence="4 5">
    <name type="scientific">Anaerocolumna chitinilytica</name>
    <dbReference type="NCBI Taxonomy" id="1727145"/>
    <lineage>
        <taxon>Bacteria</taxon>
        <taxon>Bacillati</taxon>
        <taxon>Bacillota</taxon>
        <taxon>Clostridia</taxon>
        <taxon>Lachnospirales</taxon>
        <taxon>Lachnospiraceae</taxon>
        <taxon>Anaerocolumna</taxon>
    </lineage>
</organism>
<name>A0A7I8DP10_9FIRM</name>
<proteinExistence type="predicted"/>
<dbReference type="InterPro" id="IPR008928">
    <property type="entry name" value="6-hairpin_glycosidase_sf"/>
</dbReference>
<dbReference type="RefSeq" id="WP_185255824.1">
    <property type="nucleotide sequence ID" value="NZ_AP023368.1"/>
</dbReference>
<feature type="domain" description="Glycosyl hydrolase family 95 N-terminal" evidence="1">
    <location>
        <begin position="11"/>
        <end position="266"/>
    </location>
</feature>
<accession>A0A7I8DP10</accession>
<evidence type="ECO:0000259" key="1">
    <source>
        <dbReference type="Pfam" id="PF14498"/>
    </source>
</evidence>
<dbReference type="PANTHER" id="PTHR31084">
    <property type="entry name" value="ALPHA-L-FUCOSIDASE 2"/>
    <property type="match status" value="1"/>
</dbReference>
<dbReference type="InterPro" id="IPR013780">
    <property type="entry name" value="Glyco_hydro_b"/>
</dbReference>
<dbReference type="EMBL" id="AP023368">
    <property type="protein sequence ID" value="BCK00120.1"/>
    <property type="molecule type" value="Genomic_DNA"/>
</dbReference>
<dbReference type="GO" id="GO:0004560">
    <property type="term" value="F:alpha-L-fucosidase activity"/>
    <property type="evidence" value="ECO:0007669"/>
    <property type="project" value="InterPro"/>
</dbReference>
<protein>
    <recommendedName>
        <fullName evidence="6">Glycoside hydrolase family 95 protein</fullName>
    </recommendedName>
</protein>
<feature type="domain" description="Alpha fucosidase A-like C-terminal" evidence="2">
    <location>
        <begin position="696"/>
        <end position="759"/>
    </location>
</feature>
<evidence type="ECO:0000313" key="5">
    <source>
        <dbReference type="Proteomes" id="UP000515703"/>
    </source>
</evidence>
<gene>
    <name evidence="4" type="ORF">bsdcttw_31600</name>
</gene>
<dbReference type="InterPro" id="IPR049053">
    <property type="entry name" value="AFCA-like_C"/>
</dbReference>
<evidence type="ECO:0000313" key="4">
    <source>
        <dbReference type="EMBL" id="BCK00120.1"/>
    </source>
</evidence>
<dbReference type="GO" id="GO:0005975">
    <property type="term" value="P:carbohydrate metabolic process"/>
    <property type="evidence" value="ECO:0007669"/>
    <property type="project" value="InterPro"/>
</dbReference>
<reference evidence="4 5" key="2">
    <citation type="submission" date="2020-08" db="EMBL/GenBank/DDBJ databases">
        <authorList>
            <person name="Ueki A."/>
            <person name="Tonouchi A."/>
        </authorList>
    </citation>
    <scope>NUCLEOTIDE SEQUENCE [LARGE SCALE GENOMIC DNA]</scope>
    <source>
        <strain evidence="4 5">CTTW</strain>
    </source>
</reference>
<dbReference type="Gene3D" id="2.70.98.50">
    <property type="entry name" value="putative glycoside hydrolase family protein from bacillus halodurans"/>
    <property type="match status" value="1"/>
</dbReference>
<dbReference type="InterPro" id="IPR016518">
    <property type="entry name" value="Alpha-L-fucosidase"/>
</dbReference>
<sequence>MNKPTQNTMKLWYNKPAENWEEALPLGNGRLGGMVFGNVYSERIQLNEDSVWYGGPMDRNNPDAASNLQRIRSLISEGRMKEAEELSVMALSGTPEGQRHYEPLGDLYLFFRNEKGSVMDYYRELDLETGTVRVEYCLEGVHYKREIFTSYPHGAMVIRLTADKSGAISLHTQLSRGTAPWNYEPFNTHKFRYNGGFNAYVDKSYAISPDSSVMAGQCGGNEAISFASMLKIQTEGGCVSTLGNSVIVERADAVTLLLTANTTYREADPVKACMGQTESLAALSYQELYQAHSKDYGILFSRVQLHINDNITGIEDSDKSCLPTDVRLERMKKGEEDIGLINLFFQYGRYLLIASSRPGALPANLQGIWNKDMLPAWDSKYTININTQMNYWPAETCNLSECHLPLFDHLERMRVNGRKTASIMYGCRGFMAHHNTDIWADTAPQDVCLSSTYWVMGAAWLCLHLWEHYEFTKDLDFLKESYNTMKEAVEFIIDFLIEDGNGNLVTSPTLSPENEYRLPNGETAVICMGASMDNQIIHALFNACMKASVILETDKEFREEMIRISAKVPEMKIGKYGQIMEWTQDYEEIDPGHRHISHLFALHPGNQISVEKTPDLAEAAKKTLNRRLANGGGHTGWSRAWIINMWARLEEGEKAYQNILELLRNSTLPNLFDNHPPFQIDGNFGCSAGIAEMLLQSHQEEIHILPALPSAWKEGYVKGLKARGGYEIDISWKEGNANEITIRAAYDGKIRLRVKDKTEDFNALAGMTYILDNKLQCISTYKR</sequence>
<dbReference type="Proteomes" id="UP000515703">
    <property type="component" value="Chromosome"/>
</dbReference>
<dbReference type="SUPFAM" id="SSF48208">
    <property type="entry name" value="Six-hairpin glycosidases"/>
    <property type="match status" value="1"/>
</dbReference>
<dbReference type="KEGG" id="acht:bsdcttw_31600"/>
<dbReference type="Pfam" id="PF22124">
    <property type="entry name" value="Glyco_hydro_95_cat"/>
    <property type="match status" value="1"/>
</dbReference>
<dbReference type="InterPro" id="IPR012341">
    <property type="entry name" value="6hp_glycosidase-like_sf"/>
</dbReference>
<dbReference type="InterPro" id="IPR054363">
    <property type="entry name" value="GH95_cat"/>
</dbReference>
<dbReference type="Gene3D" id="1.50.10.10">
    <property type="match status" value="1"/>
</dbReference>
<evidence type="ECO:0000259" key="3">
    <source>
        <dbReference type="Pfam" id="PF22124"/>
    </source>
</evidence>
<feature type="domain" description="Glycosyl hydrolase family 95 catalytic" evidence="3">
    <location>
        <begin position="284"/>
        <end position="694"/>
    </location>
</feature>
<dbReference type="PANTHER" id="PTHR31084:SF0">
    <property type="entry name" value="ALPHA-L-FUCOSIDASE 2"/>
    <property type="match status" value="1"/>
</dbReference>
<dbReference type="AlphaFoldDB" id="A0A7I8DP10"/>
<reference evidence="4 5" key="1">
    <citation type="submission" date="2020-08" db="EMBL/GenBank/DDBJ databases">
        <title>Draft genome sequencing of an Anaerocolumna strain isolated from anoxic soil subjected to BSD treatment.</title>
        <authorList>
            <person name="Uek A."/>
            <person name="Tonouchi A."/>
        </authorList>
    </citation>
    <scope>NUCLEOTIDE SEQUENCE [LARGE SCALE GENOMIC DNA]</scope>
    <source>
        <strain evidence="4 5">CTTW</strain>
    </source>
</reference>
<dbReference type="Pfam" id="PF21307">
    <property type="entry name" value="Glyco_hydro_95_C"/>
    <property type="match status" value="1"/>
</dbReference>